<proteinExistence type="predicted"/>
<evidence type="ECO:0000313" key="2">
    <source>
        <dbReference type="EMBL" id="OKO88477.1"/>
    </source>
</evidence>
<evidence type="ECO:0000313" key="3">
    <source>
        <dbReference type="Proteomes" id="UP000186030"/>
    </source>
</evidence>
<gene>
    <name evidence="2" type="ORF">BRO54_3623</name>
</gene>
<name>A0A1Q5SKC0_9BACL</name>
<feature type="compositionally biased region" description="Basic residues" evidence="1">
    <location>
        <begin position="31"/>
        <end position="44"/>
    </location>
</feature>
<accession>A0A1Q5SKC0</accession>
<dbReference type="Proteomes" id="UP000186030">
    <property type="component" value="Unassembled WGS sequence"/>
</dbReference>
<protein>
    <submittedName>
        <fullName evidence="2">Uncharacterized protein</fullName>
    </submittedName>
</protein>
<feature type="region of interest" description="Disordered" evidence="1">
    <location>
        <begin position="25"/>
        <end position="44"/>
    </location>
</feature>
<comment type="caution">
    <text evidence="2">The sequence shown here is derived from an EMBL/GenBank/DDBJ whole genome shotgun (WGS) entry which is preliminary data.</text>
</comment>
<reference evidence="2 3" key="1">
    <citation type="submission" date="2016-11" db="EMBL/GenBank/DDBJ databases">
        <authorList>
            <person name="Kadnikov V."/>
            <person name="Nazina T."/>
        </authorList>
    </citation>
    <scope>NUCLEOTIDE SEQUENCE [LARGE SCALE GENOMIC DNA]</scope>
    <source>
        <strain evidence="2 3">1017</strain>
    </source>
</reference>
<evidence type="ECO:0000256" key="1">
    <source>
        <dbReference type="SAM" id="MobiDB-lite"/>
    </source>
</evidence>
<dbReference type="EMBL" id="MQMG01000073">
    <property type="protein sequence ID" value="OKO88477.1"/>
    <property type="molecule type" value="Genomic_DNA"/>
</dbReference>
<organism evidence="2 3">
    <name type="scientific">Geobacillus proteiniphilus</name>
    <dbReference type="NCBI Taxonomy" id="860353"/>
    <lineage>
        <taxon>Bacteria</taxon>
        <taxon>Bacillati</taxon>
        <taxon>Bacillota</taxon>
        <taxon>Bacilli</taxon>
        <taxon>Bacillales</taxon>
        <taxon>Anoxybacillaceae</taxon>
        <taxon>Geobacillus</taxon>
    </lineage>
</organism>
<sequence>MTALSMQGKTDNTWLTCTPVPKPICPNSRERAKKGRPQVRKRTG</sequence>
<dbReference type="AlphaFoldDB" id="A0A1Q5SKC0"/>
<reference evidence="3" key="2">
    <citation type="submission" date="2017-01" db="EMBL/GenBank/DDBJ databases">
        <title>Genome sequencing and annotation of Geobacillus sp. 1017, a Hydrocarbon-Oxidizing Thermophilic Bacterium Isolated from a Heavy Oil Reservoir (China).</title>
        <authorList>
            <person name="Kadnikov V.V."/>
            <person name="Mardanov A.V."/>
            <person name="Poltaraus A.B."/>
            <person name="Sokolova D.S."/>
            <person name="Semenova E.M."/>
            <person name="Ravin N.V."/>
            <person name="Tourova T.P."/>
            <person name="Nazina T.N."/>
        </authorList>
    </citation>
    <scope>NUCLEOTIDE SEQUENCE [LARGE SCALE GENOMIC DNA]</scope>
    <source>
        <strain evidence="3">1017</strain>
    </source>
</reference>